<protein>
    <recommendedName>
        <fullName evidence="1">non-specific serine/threonine protein kinase</fullName>
        <ecNumber evidence="1">2.7.11.1</ecNumber>
    </recommendedName>
</protein>
<dbReference type="InterPro" id="IPR002575">
    <property type="entry name" value="Aminoglycoside_PTrfase"/>
</dbReference>
<dbReference type="PANTHER" id="PTHR21310">
    <property type="entry name" value="AMINOGLYCOSIDE PHOSPHOTRANSFERASE-RELATED-RELATED"/>
    <property type="match status" value="1"/>
</dbReference>
<reference evidence="5 6" key="1">
    <citation type="submission" date="2018-01" db="EMBL/GenBank/DDBJ databases">
        <title>Harnessing the power of phylogenomics to disentangle the directionality and signatures of interkingdom host jumping in the parasitic fungal genus Tolypocladium.</title>
        <authorList>
            <person name="Quandt C.A."/>
            <person name="Patterson W."/>
            <person name="Spatafora J.W."/>
        </authorList>
    </citation>
    <scope>NUCLEOTIDE SEQUENCE [LARGE SCALE GENOMIC DNA]</scope>
    <source>
        <strain evidence="5 6">NRBC 100945</strain>
    </source>
</reference>
<dbReference type="EMBL" id="PKSG01000806">
    <property type="protein sequence ID" value="POR32750.1"/>
    <property type="molecule type" value="Genomic_DNA"/>
</dbReference>
<keyword evidence="6" id="KW-1185">Reference proteome</keyword>
<comment type="catalytic activity">
    <reaction evidence="2">
        <text>L-threonyl-[protein] + ATP = O-phospho-L-threonyl-[protein] + ADP + H(+)</text>
        <dbReference type="Rhea" id="RHEA:46608"/>
        <dbReference type="Rhea" id="RHEA-COMP:11060"/>
        <dbReference type="Rhea" id="RHEA-COMP:11605"/>
        <dbReference type="ChEBI" id="CHEBI:15378"/>
        <dbReference type="ChEBI" id="CHEBI:30013"/>
        <dbReference type="ChEBI" id="CHEBI:30616"/>
        <dbReference type="ChEBI" id="CHEBI:61977"/>
        <dbReference type="ChEBI" id="CHEBI:456216"/>
        <dbReference type="EC" id="2.7.11.1"/>
    </reaction>
</comment>
<name>A0A2S4KRF8_9HYPO</name>
<organism evidence="5 6">
    <name type="scientific">Tolypocladium paradoxum</name>
    <dbReference type="NCBI Taxonomy" id="94208"/>
    <lineage>
        <taxon>Eukaryota</taxon>
        <taxon>Fungi</taxon>
        <taxon>Dikarya</taxon>
        <taxon>Ascomycota</taxon>
        <taxon>Pezizomycotina</taxon>
        <taxon>Sordariomycetes</taxon>
        <taxon>Hypocreomycetidae</taxon>
        <taxon>Hypocreales</taxon>
        <taxon>Ophiocordycipitaceae</taxon>
        <taxon>Tolypocladium</taxon>
    </lineage>
</organism>
<comment type="catalytic activity">
    <reaction evidence="3">
        <text>L-seryl-[protein] + ATP = O-phospho-L-seryl-[protein] + ADP + H(+)</text>
        <dbReference type="Rhea" id="RHEA:17989"/>
        <dbReference type="Rhea" id="RHEA-COMP:9863"/>
        <dbReference type="Rhea" id="RHEA-COMP:11604"/>
        <dbReference type="ChEBI" id="CHEBI:15378"/>
        <dbReference type="ChEBI" id="CHEBI:29999"/>
        <dbReference type="ChEBI" id="CHEBI:30616"/>
        <dbReference type="ChEBI" id="CHEBI:83421"/>
        <dbReference type="ChEBI" id="CHEBI:456216"/>
        <dbReference type="EC" id="2.7.11.1"/>
    </reaction>
</comment>
<comment type="caution">
    <text evidence="5">The sequence shown here is derived from an EMBL/GenBank/DDBJ whole genome shotgun (WGS) entry which is preliminary data.</text>
</comment>
<evidence type="ECO:0000313" key="6">
    <source>
        <dbReference type="Proteomes" id="UP000237481"/>
    </source>
</evidence>
<dbReference type="Pfam" id="PF01636">
    <property type="entry name" value="APH"/>
    <property type="match status" value="1"/>
</dbReference>
<dbReference type="InterPro" id="IPR008266">
    <property type="entry name" value="Tyr_kinase_AS"/>
</dbReference>
<proteinExistence type="predicted"/>
<dbReference type="GO" id="GO:0004674">
    <property type="term" value="F:protein serine/threonine kinase activity"/>
    <property type="evidence" value="ECO:0007669"/>
    <property type="project" value="UniProtKB-EC"/>
</dbReference>
<feature type="domain" description="Aminoglycoside phosphotransferase" evidence="4">
    <location>
        <begin position="13"/>
        <end position="65"/>
    </location>
</feature>
<dbReference type="InterPro" id="IPR051678">
    <property type="entry name" value="AGP_Transferase"/>
</dbReference>
<dbReference type="EC" id="2.7.11.1" evidence="1"/>
<dbReference type="SUPFAM" id="SSF56112">
    <property type="entry name" value="Protein kinase-like (PK-like)"/>
    <property type="match status" value="1"/>
</dbReference>
<dbReference type="Proteomes" id="UP000237481">
    <property type="component" value="Unassembled WGS sequence"/>
</dbReference>
<evidence type="ECO:0000256" key="3">
    <source>
        <dbReference type="ARBA" id="ARBA00048679"/>
    </source>
</evidence>
<evidence type="ECO:0000256" key="1">
    <source>
        <dbReference type="ARBA" id="ARBA00012513"/>
    </source>
</evidence>
<dbReference type="Gene3D" id="3.90.1200.10">
    <property type="match status" value="1"/>
</dbReference>
<dbReference type="PANTHER" id="PTHR21310:SF58">
    <property type="entry name" value="AMINOGLYCOSIDE PHOSPHOTRANSFERASE DOMAIN-CONTAINING PROTEIN"/>
    <property type="match status" value="1"/>
</dbReference>
<dbReference type="InterPro" id="IPR011009">
    <property type="entry name" value="Kinase-like_dom_sf"/>
</dbReference>
<dbReference type="STRING" id="94208.A0A2S4KRF8"/>
<accession>A0A2S4KRF8</accession>
<dbReference type="PROSITE" id="PS00109">
    <property type="entry name" value="PROTEIN_KINASE_TYR"/>
    <property type="match status" value="1"/>
</dbReference>
<gene>
    <name evidence="5" type="ORF">TPAR_07071</name>
</gene>
<evidence type="ECO:0000259" key="4">
    <source>
        <dbReference type="Pfam" id="PF01636"/>
    </source>
</evidence>
<keyword evidence="5" id="KW-0808">Transferase</keyword>
<evidence type="ECO:0000313" key="5">
    <source>
        <dbReference type="EMBL" id="POR32750.1"/>
    </source>
</evidence>
<sequence length="185" mass="21251">MYWHQITTQLGTEYPIVFTHGDIAARNIMVRDGRIVALLDWEFAGWYPEYWEYVFALRGMDNIDWETLGRYIPSLFAKRPVNQLPVVQQTDANRFSGIYISTLATMTVEGYFMVTIQDRPVPRHTVRMSKEDGGVFEVDFQTAWNEMGLDAGRSNEVEVKVHFSARENRSIPSIASVDGYNDGNV</sequence>
<dbReference type="AlphaFoldDB" id="A0A2S4KRF8"/>
<dbReference type="OrthoDB" id="4914496at2759"/>
<evidence type="ECO:0000256" key="2">
    <source>
        <dbReference type="ARBA" id="ARBA00047899"/>
    </source>
</evidence>